<proteinExistence type="predicted"/>
<comment type="caution">
    <text evidence="2">The sequence shown here is derived from an EMBL/GenBank/DDBJ whole genome shotgun (WGS) entry which is preliminary data.</text>
</comment>
<dbReference type="EMBL" id="JAHZIK010001014">
    <property type="protein sequence ID" value="MBW7457937.1"/>
    <property type="molecule type" value="Genomic_DNA"/>
</dbReference>
<protein>
    <submittedName>
        <fullName evidence="2">S-layer homology domain-containing protein</fullName>
    </submittedName>
</protein>
<organism evidence="2 3">
    <name type="scientific">Paenibacillus sepulcri</name>
    <dbReference type="NCBI Taxonomy" id="359917"/>
    <lineage>
        <taxon>Bacteria</taxon>
        <taxon>Bacillati</taxon>
        <taxon>Bacillota</taxon>
        <taxon>Bacilli</taxon>
        <taxon>Bacillales</taxon>
        <taxon>Paenibacillaceae</taxon>
        <taxon>Paenibacillus</taxon>
    </lineage>
</organism>
<evidence type="ECO:0000313" key="3">
    <source>
        <dbReference type="Proteomes" id="UP001519887"/>
    </source>
</evidence>
<dbReference type="Pfam" id="PF00395">
    <property type="entry name" value="SLH"/>
    <property type="match status" value="3"/>
</dbReference>
<dbReference type="InterPro" id="IPR051465">
    <property type="entry name" value="Cell_Envelope_Struct_Comp"/>
</dbReference>
<dbReference type="Proteomes" id="UP001519887">
    <property type="component" value="Unassembled WGS sequence"/>
</dbReference>
<dbReference type="InterPro" id="IPR001119">
    <property type="entry name" value="SLH_dom"/>
</dbReference>
<sequence length="213" mass="22829">MTIIKTGKYNPAAGSVEFKAEHFSKYALGYADISFGDLKKSEWAIDAIETLAARGIINGDGNGNFNPGAAVTRAEFITMLMSAFDLAAPGELSTFRDVKEKLWYSDSITSAQKLGIVKGRTDGSFGVNDPVSRQDMAVMVYKIAELQQIELQASAVAAAFADRSKISAYAAEAVDAMQQSGIIEGMGGGRFAPKEPSTRAQAAVIINRLFQKQ</sequence>
<feature type="domain" description="SLH" evidence="1">
    <location>
        <begin position="157"/>
        <end position="213"/>
    </location>
</feature>
<feature type="domain" description="SLH" evidence="1">
    <location>
        <begin position="95"/>
        <end position="154"/>
    </location>
</feature>
<evidence type="ECO:0000313" key="2">
    <source>
        <dbReference type="EMBL" id="MBW7457937.1"/>
    </source>
</evidence>
<evidence type="ECO:0000259" key="1">
    <source>
        <dbReference type="PROSITE" id="PS51272"/>
    </source>
</evidence>
<keyword evidence="3" id="KW-1185">Reference proteome</keyword>
<dbReference type="RefSeq" id="WP_210040197.1">
    <property type="nucleotide sequence ID" value="NZ_JBHLVU010000007.1"/>
</dbReference>
<name>A0ABS7CAJ8_9BACL</name>
<accession>A0ABS7CAJ8</accession>
<feature type="domain" description="SLH" evidence="1">
    <location>
        <begin position="31"/>
        <end position="94"/>
    </location>
</feature>
<reference evidence="2 3" key="1">
    <citation type="submission" date="2021-07" db="EMBL/GenBank/DDBJ databases">
        <title>Paenibacillus radiodurans sp. nov., isolated from the southeastern edge of Tengger Desert.</title>
        <authorList>
            <person name="Zhang G."/>
        </authorList>
    </citation>
    <scope>NUCLEOTIDE SEQUENCE [LARGE SCALE GENOMIC DNA]</scope>
    <source>
        <strain evidence="2 3">CCM 7311</strain>
    </source>
</reference>
<gene>
    <name evidence="2" type="ORF">K0U00_28245</name>
</gene>
<dbReference type="PANTHER" id="PTHR43308">
    <property type="entry name" value="OUTER MEMBRANE PROTEIN ALPHA-RELATED"/>
    <property type="match status" value="1"/>
</dbReference>
<dbReference type="PROSITE" id="PS51272">
    <property type="entry name" value="SLH"/>
    <property type="match status" value="3"/>
</dbReference>